<evidence type="ECO:0000256" key="7">
    <source>
        <dbReference type="SAM" id="Phobius"/>
    </source>
</evidence>
<dbReference type="PANTHER" id="PTHR44936">
    <property type="entry name" value="SENSOR PROTEIN CREC"/>
    <property type="match status" value="1"/>
</dbReference>
<keyword evidence="10" id="KW-1185">Reference proteome</keyword>
<keyword evidence="5 9" id="KW-0418">Kinase</keyword>
<evidence type="ECO:0000256" key="3">
    <source>
        <dbReference type="ARBA" id="ARBA00022553"/>
    </source>
</evidence>
<dbReference type="InterPro" id="IPR005467">
    <property type="entry name" value="His_kinase_dom"/>
</dbReference>
<evidence type="ECO:0000313" key="10">
    <source>
        <dbReference type="Proteomes" id="UP000309454"/>
    </source>
</evidence>
<dbReference type="EMBL" id="SSTM01000003">
    <property type="protein sequence ID" value="TJW10706.1"/>
    <property type="molecule type" value="Genomic_DNA"/>
</dbReference>
<evidence type="ECO:0000313" key="9">
    <source>
        <dbReference type="EMBL" id="TJW10706.1"/>
    </source>
</evidence>
<feature type="transmembrane region" description="Helical" evidence="7">
    <location>
        <begin position="15"/>
        <end position="37"/>
    </location>
</feature>
<dbReference type="Pfam" id="PF02518">
    <property type="entry name" value="HATPase_c"/>
    <property type="match status" value="1"/>
</dbReference>
<evidence type="ECO:0000259" key="8">
    <source>
        <dbReference type="PROSITE" id="PS50109"/>
    </source>
</evidence>
<keyword evidence="7" id="KW-0472">Membrane</keyword>
<proteinExistence type="predicted"/>
<name>A0A4T9T818_9ACTN</name>
<dbReference type="OrthoDB" id="9757990at2"/>
<dbReference type="SUPFAM" id="SSF55874">
    <property type="entry name" value="ATPase domain of HSP90 chaperone/DNA topoisomerase II/histidine kinase"/>
    <property type="match status" value="1"/>
</dbReference>
<evidence type="ECO:0000256" key="1">
    <source>
        <dbReference type="ARBA" id="ARBA00000085"/>
    </source>
</evidence>
<protein>
    <recommendedName>
        <fullName evidence="2">histidine kinase</fullName>
        <ecNumber evidence="2">2.7.13.3</ecNumber>
    </recommendedName>
</protein>
<dbReference type="Gene3D" id="3.30.565.10">
    <property type="entry name" value="Histidine kinase-like ATPase, C-terminal domain"/>
    <property type="match status" value="1"/>
</dbReference>
<keyword evidence="6" id="KW-0902">Two-component regulatory system</keyword>
<gene>
    <name evidence="9" type="ORF">E5982_05355</name>
</gene>
<dbReference type="PRINTS" id="PR00344">
    <property type="entry name" value="BCTRLSENSOR"/>
</dbReference>
<dbReference type="InterPro" id="IPR050980">
    <property type="entry name" value="2C_sensor_his_kinase"/>
</dbReference>
<dbReference type="RefSeq" id="WP_136845720.1">
    <property type="nucleotide sequence ID" value="NZ_CANSLK010000002.1"/>
</dbReference>
<feature type="domain" description="Histidine kinase" evidence="8">
    <location>
        <begin position="130"/>
        <end position="338"/>
    </location>
</feature>
<sequence length="338" mass="37437">MEEKYTLAIFLRSRWASVACALVALVLLWFSAGFLGVSDDGRMMLAGLAGFLLAMGYGADYLRQRAFYRQLLDACRNMQGSSQLSAWVQEPEFPEGRIAFQLLEQMESQAIAQISQVQRQSQDYRSYIELWVHETKMPLAAAQLIAQRLQGADKLEIARQLDRLQGQVDQALYYARSTSLTNDYVIRSLPLVAVCREAVKRNARLLIEQGVAPQVKVDGDVVVQSDEPWLLFILGQLLTNAAQYGAKTVVLSSKEVEPGTPRGHTRLEVRDDGWGIPAQDVPRVFERGFTGGNGRSRGGATGMGLYLIAMMAERMGIGVQVASEEGAGTRFLLDFPHS</sequence>
<evidence type="ECO:0000256" key="2">
    <source>
        <dbReference type="ARBA" id="ARBA00012438"/>
    </source>
</evidence>
<dbReference type="InterPro" id="IPR004358">
    <property type="entry name" value="Sig_transdc_His_kin-like_C"/>
</dbReference>
<dbReference type="InterPro" id="IPR036890">
    <property type="entry name" value="HATPase_C_sf"/>
</dbReference>
<dbReference type="InterPro" id="IPR003594">
    <property type="entry name" value="HATPase_dom"/>
</dbReference>
<dbReference type="AlphaFoldDB" id="A0A4T9T818"/>
<keyword evidence="7" id="KW-1133">Transmembrane helix</keyword>
<evidence type="ECO:0000256" key="6">
    <source>
        <dbReference type="ARBA" id="ARBA00023012"/>
    </source>
</evidence>
<evidence type="ECO:0000256" key="5">
    <source>
        <dbReference type="ARBA" id="ARBA00022777"/>
    </source>
</evidence>
<dbReference type="Proteomes" id="UP000309454">
    <property type="component" value="Unassembled WGS sequence"/>
</dbReference>
<dbReference type="EC" id="2.7.13.3" evidence="2"/>
<dbReference type="PROSITE" id="PS50109">
    <property type="entry name" value="HIS_KIN"/>
    <property type="match status" value="1"/>
</dbReference>
<organism evidence="9 10">
    <name type="scientific">Parvibacter caecicola</name>
    <dbReference type="NCBI Taxonomy" id="747645"/>
    <lineage>
        <taxon>Bacteria</taxon>
        <taxon>Bacillati</taxon>
        <taxon>Actinomycetota</taxon>
        <taxon>Coriobacteriia</taxon>
        <taxon>Coriobacteriales</taxon>
        <taxon>Coriobacteriaceae</taxon>
        <taxon>Parvibacter</taxon>
    </lineage>
</organism>
<dbReference type="PANTHER" id="PTHR44936:SF9">
    <property type="entry name" value="SENSOR PROTEIN CREC"/>
    <property type="match status" value="1"/>
</dbReference>
<keyword evidence="7" id="KW-0812">Transmembrane</keyword>
<comment type="catalytic activity">
    <reaction evidence="1">
        <text>ATP + protein L-histidine = ADP + protein N-phospho-L-histidine.</text>
        <dbReference type="EC" id="2.7.13.3"/>
    </reaction>
</comment>
<accession>A0A4T9T818</accession>
<feature type="transmembrane region" description="Helical" evidence="7">
    <location>
        <begin position="43"/>
        <end position="62"/>
    </location>
</feature>
<reference evidence="9 10" key="1">
    <citation type="submission" date="2019-04" db="EMBL/GenBank/DDBJ databases">
        <title>Microbes associate with the intestines of laboratory mice.</title>
        <authorList>
            <person name="Navarre W."/>
            <person name="Wong E."/>
            <person name="Huang K.C."/>
            <person name="Tropini C."/>
            <person name="Ng K."/>
            <person name="Yu B."/>
        </authorList>
    </citation>
    <scope>NUCLEOTIDE SEQUENCE [LARGE SCALE GENOMIC DNA]</scope>
    <source>
        <strain evidence="9 10">NM48_B13</strain>
    </source>
</reference>
<keyword evidence="3" id="KW-0597">Phosphoprotein</keyword>
<dbReference type="GO" id="GO:0000160">
    <property type="term" value="P:phosphorelay signal transduction system"/>
    <property type="evidence" value="ECO:0007669"/>
    <property type="project" value="UniProtKB-KW"/>
</dbReference>
<dbReference type="SMART" id="SM00387">
    <property type="entry name" value="HATPase_c"/>
    <property type="match status" value="1"/>
</dbReference>
<comment type="caution">
    <text evidence="9">The sequence shown here is derived from an EMBL/GenBank/DDBJ whole genome shotgun (WGS) entry which is preliminary data.</text>
</comment>
<evidence type="ECO:0000256" key="4">
    <source>
        <dbReference type="ARBA" id="ARBA00022679"/>
    </source>
</evidence>
<dbReference type="GO" id="GO:0004673">
    <property type="term" value="F:protein histidine kinase activity"/>
    <property type="evidence" value="ECO:0007669"/>
    <property type="project" value="UniProtKB-EC"/>
</dbReference>
<keyword evidence="4" id="KW-0808">Transferase</keyword>